<feature type="non-terminal residue" evidence="1">
    <location>
        <position position="1"/>
    </location>
</feature>
<evidence type="ECO:0000313" key="2">
    <source>
        <dbReference type="Proteomes" id="UP000297245"/>
    </source>
</evidence>
<dbReference type="OrthoDB" id="432234at2759"/>
<dbReference type="EMBL" id="ML179061">
    <property type="protein sequence ID" value="THV04011.1"/>
    <property type="molecule type" value="Genomic_DNA"/>
</dbReference>
<evidence type="ECO:0000313" key="1">
    <source>
        <dbReference type="EMBL" id="THV04011.1"/>
    </source>
</evidence>
<proteinExistence type="predicted"/>
<reference evidence="1 2" key="1">
    <citation type="journal article" date="2019" name="Nat. Ecol. Evol.">
        <title>Megaphylogeny resolves global patterns of mushroom evolution.</title>
        <authorList>
            <person name="Varga T."/>
            <person name="Krizsan K."/>
            <person name="Foldi C."/>
            <person name="Dima B."/>
            <person name="Sanchez-Garcia M."/>
            <person name="Sanchez-Ramirez S."/>
            <person name="Szollosi G.J."/>
            <person name="Szarkandi J.G."/>
            <person name="Papp V."/>
            <person name="Albert L."/>
            <person name="Andreopoulos W."/>
            <person name="Angelini C."/>
            <person name="Antonin V."/>
            <person name="Barry K.W."/>
            <person name="Bougher N.L."/>
            <person name="Buchanan P."/>
            <person name="Buyck B."/>
            <person name="Bense V."/>
            <person name="Catcheside P."/>
            <person name="Chovatia M."/>
            <person name="Cooper J."/>
            <person name="Damon W."/>
            <person name="Desjardin D."/>
            <person name="Finy P."/>
            <person name="Geml J."/>
            <person name="Haridas S."/>
            <person name="Hughes K."/>
            <person name="Justo A."/>
            <person name="Karasinski D."/>
            <person name="Kautmanova I."/>
            <person name="Kiss B."/>
            <person name="Kocsube S."/>
            <person name="Kotiranta H."/>
            <person name="LaButti K.M."/>
            <person name="Lechner B.E."/>
            <person name="Liimatainen K."/>
            <person name="Lipzen A."/>
            <person name="Lukacs Z."/>
            <person name="Mihaltcheva S."/>
            <person name="Morgado L.N."/>
            <person name="Niskanen T."/>
            <person name="Noordeloos M.E."/>
            <person name="Ohm R.A."/>
            <person name="Ortiz-Santana B."/>
            <person name="Ovrebo C."/>
            <person name="Racz N."/>
            <person name="Riley R."/>
            <person name="Savchenko A."/>
            <person name="Shiryaev A."/>
            <person name="Soop K."/>
            <person name="Spirin V."/>
            <person name="Szebenyi C."/>
            <person name="Tomsovsky M."/>
            <person name="Tulloss R.E."/>
            <person name="Uehling J."/>
            <person name="Grigoriev I.V."/>
            <person name="Vagvolgyi C."/>
            <person name="Papp T."/>
            <person name="Martin F.M."/>
            <person name="Miettinen O."/>
            <person name="Hibbett D.S."/>
            <person name="Nagy L.G."/>
        </authorList>
    </citation>
    <scope>NUCLEOTIDE SEQUENCE [LARGE SCALE GENOMIC DNA]</scope>
    <source>
        <strain evidence="1 2">CBS 962.96</strain>
    </source>
</reference>
<feature type="non-terminal residue" evidence="1">
    <location>
        <position position="136"/>
    </location>
</feature>
<organism evidence="1 2">
    <name type="scientific">Dendrothele bispora (strain CBS 962.96)</name>
    <dbReference type="NCBI Taxonomy" id="1314807"/>
    <lineage>
        <taxon>Eukaryota</taxon>
        <taxon>Fungi</taxon>
        <taxon>Dikarya</taxon>
        <taxon>Basidiomycota</taxon>
        <taxon>Agaricomycotina</taxon>
        <taxon>Agaricomycetes</taxon>
        <taxon>Agaricomycetidae</taxon>
        <taxon>Agaricales</taxon>
        <taxon>Agaricales incertae sedis</taxon>
        <taxon>Dendrothele</taxon>
    </lineage>
</organism>
<gene>
    <name evidence="1" type="ORF">K435DRAFT_575709</name>
</gene>
<dbReference type="AlphaFoldDB" id="A0A4S8MMU5"/>
<sequence length="136" mass="15060">GAITKKALRDYLLMMDTSSDSDILLGLLPMFEGMNVILKSRNISTELGITNGAQGIIRKYLTRTDEMGNQVCTAALVEFPDSRVEIPGLPPKWYPIKPVRCTFKVRLPSTHIIVVTRWQLPLQPGYAVTGQSAQGK</sequence>
<protein>
    <submittedName>
        <fullName evidence="1">Uncharacterized protein</fullName>
    </submittedName>
</protein>
<keyword evidence="2" id="KW-1185">Reference proteome</keyword>
<accession>A0A4S8MMU5</accession>
<name>A0A4S8MMU5_DENBC</name>
<dbReference type="Proteomes" id="UP000297245">
    <property type="component" value="Unassembled WGS sequence"/>
</dbReference>